<dbReference type="EMBL" id="JAPFFF010000031">
    <property type="protein sequence ID" value="KAK8845035.1"/>
    <property type="molecule type" value="Genomic_DNA"/>
</dbReference>
<evidence type="ECO:0000313" key="1">
    <source>
        <dbReference type="EMBL" id="KAK8845035.1"/>
    </source>
</evidence>
<dbReference type="SUPFAM" id="SSF48371">
    <property type="entry name" value="ARM repeat"/>
    <property type="match status" value="1"/>
</dbReference>
<accession>A0ABR2HDB8</accession>
<name>A0ABR2HDB8_9EUKA</name>
<reference evidence="1 2" key="1">
    <citation type="submission" date="2024-04" db="EMBL/GenBank/DDBJ databases">
        <title>Tritrichomonas musculus Genome.</title>
        <authorList>
            <person name="Alves-Ferreira E."/>
            <person name="Grigg M."/>
            <person name="Lorenzi H."/>
            <person name="Galac M."/>
        </authorList>
    </citation>
    <scope>NUCLEOTIDE SEQUENCE [LARGE SCALE GENOMIC DNA]</scope>
    <source>
        <strain evidence="1 2">EAF2021</strain>
    </source>
</reference>
<evidence type="ECO:0008006" key="3">
    <source>
        <dbReference type="Google" id="ProtNLM"/>
    </source>
</evidence>
<organism evidence="1 2">
    <name type="scientific">Tritrichomonas musculus</name>
    <dbReference type="NCBI Taxonomy" id="1915356"/>
    <lineage>
        <taxon>Eukaryota</taxon>
        <taxon>Metamonada</taxon>
        <taxon>Parabasalia</taxon>
        <taxon>Tritrichomonadida</taxon>
        <taxon>Tritrichomonadidae</taxon>
        <taxon>Tritrichomonas</taxon>
    </lineage>
</organism>
<dbReference type="InterPro" id="IPR011989">
    <property type="entry name" value="ARM-like"/>
</dbReference>
<evidence type="ECO:0000313" key="2">
    <source>
        <dbReference type="Proteomes" id="UP001470230"/>
    </source>
</evidence>
<gene>
    <name evidence="1" type="ORF">M9Y10_021211</name>
</gene>
<protein>
    <recommendedName>
        <fullName evidence="3">HEAT repeat family protein</fullName>
    </recommendedName>
</protein>
<dbReference type="InterPro" id="IPR016024">
    <property type="entry name" value="ARM-type_fold"/>
</dbReference>
<proteinExistence type="predicted"/>
<keyword evidence="2" id="KW-1185">Reference proteome</keyword>
<dbReference type="Gene3D" id="1.25.10.10">
    <property type="entry name" value="Leucine-rich Repeat Variant"/>
    <property type="match status" value="1"/>
</dbReference>
<sequence length="523" mass="58553">MIDSSQVEYIPASPTFLISQLSDPTFVGTVCRPFLNNNDEYFNKSESDLGKSDFFSLSLAENVLIPSAINNIKANNSDAMQNIPSLVKLIIDNHGYDGLSLVMDKVIPELITSYRKCLSSASKSTIKLIGEVLCSISSKFRDETLIEVITKSSCDPEPKLHILAAYLIPLVRDSSRVLSIFRSLSLDRVPQVRSELVKGLPNCNFDDSSIIKYILVNSSKDQNVTVRRSAAMIFGKVAPELIEEFSPLLESSDTVKAALKSVKEIVIQNGLAVISKSFQKACMMEPELSAAVLLNISKVVQEEEKSLLLNFAFLLKYTNNLTTHLFKFSQNFSDKEVFIDLLTPNIDGKQMLERQWRTRKNLLGQAILFIPVLHEKLVKLAELFSKDSIAIIRNMSVDLWVALINDVTVSNGSESLNNEKDSNAIYCDDKNIVSERRMSIIAKAKVVLMNDDNWHTRLVLAKIISAIGISNGFEDVAEKLSHDNISNVRYCIANNVVNTDYFQKFFESCNDLDILQLRQQNAV</sequence>
<comment type="caution">
    <text evidence="1">The sequence shown here is derived from an EMBL/GenBank/DDBJ whole genome shotgun (WGS) entry which is preliminary data.</text>
</comment>
<dbReference type="Proteomes" id="UP001470230">
    <property type="component" value="Unassembled WGS sequence"/>
</dbReference>